<evidence type="ECO:0000259" key="6">
    <source>
        <dbReference type="PROSITE" id="PS51366"/>
    </source>
</evidence>
<gene>
    <name evidence="7" type="ORF">FISHEDRAFT_60047</name>
</gene>
<evidence type="ECO:0000256" key="5">
    <source>
        <dbReference type="SAM" id="MobiDB-lite"/>
    </source>
</evidence>
<keyword evidence="2" id="KW-0507">mRNA processing</keyword>
<evidence type="ECO:0000256" key="4">
    <source>
        <dbReference type="ARBA" id="ARBA00023242"/>
    </source>
</evidence>
<dbReference type="InterPro" id="IPR003891">
    <property type="entry name" value="Initiation_fac_eIF4g_MI"/>
</dbReference>
<keyword evidence="4" id="KW-0539">Nucleus</keyword>
<reference evidence="7 8" key="1">
    <citation type="journal article" date="2015" name="Fungal Genet. Biol.">
        <title>Evolution of novel wood decay mechanisms in Agaricales revealed by the genome sequences of Fistulina hepatica and Cylindrobasidium torrendii.</title>
        <authorList>
            <person name="Floudas D."/>
            <person name="Held B.W."/>
            <person name="Riley R."/>
            <person name="Nagy L.G."/>
            <person name="Koehler G."/>
            <person name="Ransdell A.S."/>
            <person name="Younus H."/>
            <person name="Chow J."/>
            <person name="Chiniquy J."/>
            <person name="Lipzen A."/>
            <person name="Tritt A."/>
            <person name="Sun H."/>
            <person name="Haridas S."/>
            <person name="LaButti K."/>
            <person name="Ohm R.A."/>
            <person name="Kues U."/>
            <person name="Blanchette R.A."/>
            <person name="Grigoriev I.V."/>
            <person name="Minto R.E."/>
            <person name="Hibbett D.S."/>
        </authorList>
    </citation>
    <scope>NUCLEOTIDE SEQUENCE [LARGE SCALE GENOMIC DNA]</scope>
    <source>
        <strain evidence="7 8">ATCC 64428</strain>
    </source>
</reference>
<evidence type="ECO:0000313" key="7">
    <source>
        <dbReference type="EMBL" id="KIY46893.1"/>
    </source>
</evidence>
<name>A0A0D7A7X5_9AGAR</name>
<dbReference type="InterPro" id="IPR050781">
    <property type="entry name" value="CWC22_splicing_factor"/>
</dbReference>
<dbReference type="GO" id="GO:0000398">
    <property type="term" value="P:mRNA splicing, via spliceosome"/>
    <property type="evidence" value="ECO:0007669"/>
    <property type="project" value="TreeGrafter"/>
</dbReference>
<protein>
    <recommendedName>
        <fullName evidence="6">MI domain-containing protein</fullName>
    </recommendedName>
</protein>
<dbReference type="GO" id="GO:0003723">
    <property type="term" value="F:RNA binding"/>
    <property type="evidence" value="ECO:0007669"/>
    <property type="project" value="TreeGrafter"/>
</dbReference>
<keyword evidence="3" id="KW-0508">mRNA splicing</keyword>
<proteinExistence type="predicted"/>
<keyword evidence="8" id="KW-1185">Reference proteome</keyword>
<evidence type="ECO:0000313" key="8">
    <source>
        <dbReference type="Proteomes" id="UP000054144"/>
    </source>
</evidence>
<feature type="domain" description="MI" evidence="6">
    <location>
        <begin position="1"/>
        <end position="44"/>
    </location>
</feature>
<feature type="non-terminal residue" evidence="7">
    <location>
        <position position="1"/>
    </location>
</feature>
<organism evidence="7 8">
    <name type="scientific">Fistulina hepatica ATCC 64428</name>
    <dbReference type="NCBI Taxonomy" id="1128425"/>
    <lineage>
        <taxon>Eukaryota</taxon>
        <taxon>Fungi</taxon>
        <taxon>Dikarya</taxon>
        <taxon>Basidiomycota</taxon>
        <taxon>Agaricomycotina</taxon>
        <taxon>Agaricomycetes</taxon>
        <taxon>Agaricomycetidae</taxon>
        <taxon>Agaricales</taxon>
        <taxon>Fistulinaceae</taxon>
        <taxon>Fistulina</taxon>
    </lineage>
</organism>
<dbReference type="OrthoDB" id="3047342at2759"/>
<dbReference type="EMBL" id="KN882021">
    <property type="protein sequence ID" value="KIY46893.1"/>
    <property type="molecule type" value="Genomic_DNA"/>
</dbReference>
<accession>A0A0D7A7X5</accession>
<comment type="subcellular location">
    <subcellularLocation>
        <location evidence="1">Nucleus</location>
    </subcellularLocation>
</comment>
<evidence type="ECO:0000256" key="1">
    <source>
        <dbReference type="ARBA" id="ARBA00004123"/>
    </source>
</evidence>
<evidence type="ECO:0000256" key="2">
    <source>
        <dbReference type="ARBA" id="ARBA00022664"/>
    </source>
</evidence>
<sequence length="230" mass="25914">AAFGIYYNTIHQYETNRLRNVARFFGHLFANDAISWMVLECVHINEDDTTSSSRIFIKIMMQEMMESMGLKNLAERLKDPEVKQGCKGMFPMDIPKNTRFSINYFTSIGLGVVTEEMREYLKNAPRLIMEQRRAMLEDDSSSSDSSSSDSSDTDSETLESMVKVSAARRLVAASGHPLACHRAPCRDRGIRILVRAQYRMAANAVEKEESQAPLPLPPTSTFPCSCSTHI</sequence>
<dbReference type="PANTHER" id="PTHR18034:SF3">
    <property type="entry name" value="PRE-MRNA-SPLICING FACTOR CWC22 HOMOLOG"/>
    <property type="match status" value="1"/>
</dbReference>
<feature type="region of interest" description="Disordered" evidence="5">
    <location>
        <begin position="135"/>
        <end position="160"/>
    </location>
</feature>
<dbReference type="PANTHER" id="PTHR18034">
    <property type="entry name" value="CELL CYCLE CONTROL PROTEIN CWF22-RELATED"/>
    <property type="match status" value="1"/>
</dbReference>
<dbReference type="AlphaFoldDB" id="A0A0D7A7X5"/>
<dbReference type="GO" id="GO:0071013">
    <property type="term" value="C:catalytic step 2 spliceosome"/>
    <property type="evidence" value="ECO:0007669"/>
    <property type="project" value="TreeGrafter"/>
</dbReference>
<dbReference type="Proteomes" id="UP000054144">
    <property type="component" value="Unassembled WGS sequence"/>
</dbReference>
<dbReference type="PROSITE" id="PS51366">
    <property type="entry name" value="MI"/>
    <property type="match status" value="1"/>
</dbReference>
<evidence type="ECO:0000256" key="3">
    <source>
        <dbReference type="ARBA" id="ARBA00023187"/>
    </source>
</evidence>